<reference evidence="2" key="1">
    <citation type="submission" date="2016-03" db="EMBL/GenBank/DDBJ databases">
        <authorList>
            <person name="Ray J."/>
            <person name="Price M."/>
            <person name="Deutschbauer A."/>
        </authorList>
    </citation>
    <scope>NUCLEOTIDE SEQUENCE [LARGE SCALE GENOMIC DNA]</scope>
    <source>
        <strain evidence="2">FW300-N1B4</strain>
    </source>
</reference>
<accession>A0A166MTS3</accession>
<reference evidence="1 2" key="2">
    <citation type="journal article" date="2018" name="Nature">
        <title>Mutant phenotypes for thousands of bacterial genes of unknown function.</title>
        <authorList>
            <person name="Price M.N."/>
            <person name="Wetmore K.M."/>
            <person name="Waters R.J."/>
            <person name="Callaghan M."/>
            <person name="Ray J."/>
            <person name="Liu H."/>
            <person name="Kuehl J.V."/>
            <person name="Melnyk R.A."/>
            <person name="Lamson J.S."/>
            <person name="Suh Y."/>
            <person name="Carlson H.K."/>
            <person name="Esquivel Z."/>
            <person name="Sadeeshkumar H."/>
            <person name="Chakraborty R."/>
            <person name="Zane G.M."/>
            <person name="Rubin B.E."/>
            <person name="Wall J.D."/>
            <person name="Visel A."/>
            <person name="Bristow J."/>
            <person name="Blow M.J."/>
            <person name="Arkin A.P."/>
            <person name="Deutschbauer A.M."/>
        </authorList>
    </citation>
    <scope>NUCLEOTIDE SEQUENCE [LARGE SCALE GENOMIC DNA]</scope>
    <source>
        <strain evidence="1 2">FW300-N1B4</strain>
    </source>
</reference>
<evidence type="ECO:0000313" key="1">
    <source>
        <dbReference type="EMBL" id="KZN16205.1"/>
    </source>
</evidence>
<dbReference type="OrthoDB" id="7020341at2"/>
<gene>
    <name evidence="1" type="ORF">A1D17_08560</name>
</gene>
<dbReference type="AlphaFoldDB" id="A0A166MTS3"/>
<dbReference type="Proteomes" id="UP000076489">
    <property type="component" value="Unassembled WGS sequence"/>
</dbReference>
<name>A0A166MTS3_PSEFL</name>
<comment type="caution">
    <text evidence="1">The sequence shown here is derived from an EMBL/GenBank/DDBJ whole genome shotgun (WGS) entry which is preliminary data.</text>
</comment>
<dbReference type="RefSeq" id="WP_063341393.1">
    <property type="nucleotide sequence ID" value="NZ_LUKJ01000003.1"/>
</dbReference>
<dbReference type="EMBL" id="LUKJ01000003">
    <property type="protein sequence ID" value="KZN16205.1"/>
    <property type="molecule type" value="Genomic_DNA"/>
</dbReference>
<evidence type="ECO:0000313" key="2">
    <source>
        <dbReference type="Proteomes" id="UP000076489"/>
    </source>
</evidence>
<organism evidence="1 2">
    <name type="scientific">Pseudomonas fluorescens</name>
    <dbReference type="NCBI Taxonomy" id="294"/>
    <lineage>
        <taxon>Bacteria</taxon>
        <taxon>Pseudomonadati</taxon>
        <taxon>Pseudomonadota</taxon>
        <taxon>Gammaproteobacteria</taxon>
        <taxon>Pseudomonadales</taxon>
        <taxon>Pseudomonadaceae</taxon>
        <taxon>Pseudomonas</taxon>
    </lineage>
</organism>
<proteinExistence type="predicted"/>
<sequence length="157" mass="17689">MDNNEIFRKLQNLARQVQAVRMPLDRLVELAWRGEKPDKAAIIHVLRTANAQRELLLDWETNLYRHVTGQFVLVCTALPDNANDAQQLTSRRLLNSREACSFCGLVEGGYAPIELTLATNPVGIPIPGERVHPRCALSWQRLQLIAQTQTPKKASLL</sequence>
<protein>
    <submittedName>
        <fullName evidence="1">Uncharacterized protein</fullName>
    </submittedName>
</protein>